<accession>A0ABV6HAP2</accession>
<dbReference type="EMBL" id="JBHLWV010000024">
    <property type="protein sequence ID" value="MFC0315950.1"/>
    <property type="molecule type" value="Genomic_DNA"/>
</dbReference>
<feature type="domain" description="RNA polymerase sigma-70 region 4" evidence="1">
    <location>
        <begin position="217"/>
        <end position="265"/>
    </location>
</feature>
<gene>
    <name evidence="2" type="ORF">ACFFJD_13940</name>
</gene>
<dbReference type="InterPro" id="IPR007630">
    <property type="entry name" value="RNA_pol_sigma70_r4"/>
</dbReference>
<dbReference type="InterPro" id="IPR000943">
    <property type="entry name" value="RNA_pol_sigma70"/>
</dbReference>
<reference evidence="2 3" key="1">
    <citation type="submission" date="2024-09" db="EMBL/GenBank/DDBJ databases">
        <authorList>
            <person name="Sun Q."/>
            <person name="Mori K."/>
        </authorList>
    </citation>
    <scope>NUCLEOTIDE SEQUENCE [LARGE SCALE GENOMIC DNA]</scope>
    <source>
        <strain evidence="2 3">CCM 7957</strain>
    </source>
</reference>
<dbReference type="Proteomes" id="UP001589783">
    <property type="component" value="Unassembled WGS sequence"/>
</dbReference>
<dbReference type="PRINTS" id="PR00046">
    <property type="entry name" value="SIGMA70FCT"/>
</dbReference>
<dbReference type="CDD" id="cd06171">
    <property type="entry name" value="Sigma70_r4"/>
    <property type="match status" value="1"/>
</dbReference>
<name>A0ABV6HAP2_9ACTN</name>
<dbReference type="InterPro" id="IPR013324">
    <property type="entry name" value="RNA_pol_sigma_r3/r4-like"/>
</dbReference>
<proteinExistence type="predicted"/>
<dbReference type="InterPro" id="IPR036388">
    <property type="entry name" value="WH-like_DNA-bd_sf"/>
</dbReference>
<evidence type="ECO:0000313" key="2">
    <source>
        <dbReference type="EMBL" id="MFC0315950.1"/>
    </source>
</evidence>
<dbReference type="RefSeq" id="WP_382365156.1">
    <property type="nucleotide sequence ID" value="NZ_JBHLWV010000024.1"/>
</dbReference>
<dbReference type="SUPFAM" id="SSF88659">
    <property type="entry name" value="Sigma3 and sigma4 domains of RNA polymerase sigma factors"/>
    <property type="match status" value="1"/>
</dbReference>
<evidence type="ECO:0000313" key="3">
    <source>
        <dbReference type="Proteomes" id="UP001589783"/>
    </source>
</evidence>
<keyword evidence="3" id="KW-1185">Reference proteome</keyword>
<protein>
    <submittedName>
        <fullName evidence="2">Sigma factor-like helix-turn-helix DNA-binding protein</fullName>
    </submittedName>
</protein>
<dbReference type="Gene3D" id="1.10.10.10">
    <property type="entry name" value="Winged helix-like DNA-binding domain superfamily/Winged helix DNA-binding domain"/>
    <property type="match status" value="1"/>
</dbReference>
<organism evidence="2 3">
    <name type="scientific">Gordonia phosphorivorans</name>
    <dbReference type="NCBI Taxonomy" id="1056982"/>
    <lineage>
        <taxon>Bacteria</taxon>
        <taxon>Bacillati</taxon>
        <taxon>Actinomycetota</taxon>
        <taxon>Actinomycetes</taxon>
        <taxon>Mycobacteriales</taxon>
        <taxon>Gordoniaceae</taxon>
        <taxon>Gordonia</taxon>
    </lineage>
</organism>
<sequence>MSPDSPEARLSWLDAAPWLTEQGGDPEFFWIDDHPADADPEVARAHCDLIAVLIAETQPTVALGELLPLLPGGVDLIPDPNLPTRTANWLLASSTFTTDRIRDVTTSAILGSRGMGMGSVLPLLSRLVKLSTQADRVGGDHSDARRRAVDDVIRDLEIIARWWRATGDEDTPLLSELPAAAPSVARDAHRRLHALTAAAPAVAARATSVADQLSRRLQDLPERDLEVFVERRLTEERTRLEALGERFGVSRERVRQYEARALDDLYDWLENNSDAQFLIDSAVVVMDAVRPLAHVVAALPAIGEEVAAVGRPLWRVLVGIGAPFEVDGPWAASPTLQSAREKTQQLLLDRADDYGVVDPAALADLTAAALPDEDPRWRTDWVTALGHVVNREAILTRTGTIEDYAAAVLSLHGEPMTPEELVASFHVERSARSMVNQMTGDERFSRVSRTQWGLRAWGGREYATIRGAIGDLLDEVGGSAPLEQLVDSLAPRFDVKPASIVAYAAAPPYRTDDGIVTRTDHAPQPRKSPAQTRHLYRVGSAWKLRVTVNAEHLRGSGSPLPIALTTALGLEHGQSRQLSSAHGPQLVSWTSLQPSLGSVRRFFADTADDPPTEVFLVFTDDGGFDIEDARSSAEDPADRLLAAVGAPGSGAPVADPAAARSVLAVAVGLPEEASADTVRSALVARGEEDLADLVDG</sequence>
<comment type="caution">
    <text evidence="2">The sequence shown here is derived from an EMBL/GenBank/DDBJ whole genome shotgun (WGS) entry which is preliminary data.</text>
</comment>
<evidence type="ECO:0000259" key="1">
    <source>
        <dbReference type="Pfam" id="PF04545"/>
    </source>
</evidence>
<dbReference type="Pfam" id="PF04545">
    <property type="entry name" value="Sigma70_r4"/>
    <property type="match status" value="1"/>
</dbReference>